<evidence type="ECO:0000313" key="6">
    <source>
        <dbReference type="Proteomes" id="UP001164286"/>
    </source>
</evidence>
<evidence type="ECO:0000256" key="4">
    <source>
        <dbReference type="SAM" id="MobiDB-lite"/>
    </source>
</evidence>
<evidence type="ECO:0000313" key="5">
    <source>
        <dbReference type="EMBL" id="KAI9635101.1"/>
    </source>
</evidence>
<dbReference type="RefSeq" id="XP_052944878.1">
    <property type="nucleotide sequence ID" value="XM_053092608.1"/>
</dbReference>
<feature type="region of interest" description="Disordered" evidence="4">
    <location>
        <begin position="355"/>
        <end position="395"/>
    </location>
</feature>
<keyword evidence="3" id="KW-0560">Oxidoreductase</keyword>
<dbReference type="PROSITE" id="PS00061">
    <property type="entry name" value="ADH_SHORT"/>
    <property type="match status" value="1"/>
</dbReference>
<feature type="region of interest" description="Disordered" evidence="4">
    <location>
        <begin position="572"/>
        <end position="622"/>
    </location>
</feature>
<proteinExistence type="inferred from homology"/>
<evidence type="ECO:0000256" key="1">
    <source>
        <dbReference type="ARBA" id="ARBA00006484"/>
    </source>
</evidence>
<dbReference type="InterPro" id="IPR036291">
    <property type="entry name" value="NAD(P)-bd_dom_sf"/>
</dbReference>
<evidence type="ECO:0008006" key="7">
    <source>
        <dbReference type="Google" id="ProtNLM"/>
    </source>
</evidence>
<sequence length="622" mass="64939">MSATAMFDAIGGPEALNASKLYDLKGQVAIVTGGGTGLGLVTATALAANGAKVYISGRRLEPLQVAARDVGVGEIIPVQADVSNKEGIKKLREEVMKKEKWVNILVNNHGVSLPKPDINACEQTAEGLSKQMFDNEDFDVWHETHRINVTSYHFLTFAFLPLLAAATTVGKFPENGNVVNIASLSGMCKTSQRGQFNYNSAKAATMQLSKMLSTEFARRNLNIRVNAICPGYFPSGMSVKEIGTKSPEEEAKFYRSHEGYGIPFGKVGTARDYAQLMLMVVSNAYMTGSEILIDGGWMAEEARRAGGRFGGNSSEAYQRQLSAPVHKWKKAWISPTGLQPESSYKICKWVRVDTTAEDGSPAPDEDEDMEEGEDGDEGEAEAEAEGEAEGEADGEDVVVDAEAPGGGATISAEGVVTPSTAAVPVPADAPAPSEPATVPAPADVAAVPSSVGGAGAVISLDSPVDTFAAPSIPAAAQSEALPAIDTISPSQPPMLEDPTAVATETTPHEATLPISHPIPANAIEIHNTARHTTEMGAGDLAGVGGVEMVHGEAAASADVGAEGTGMEVDRVQAGGDEGAAEVADAEAGQAPEVDDGLVMGDNEPERKEFEIVGEDKPREVNA</sequence>
<dbReference type="SUPFAM" id="SSF51735">
    <property type="entry name" value="NAD(P)-binding Rossmann-fold domains"/>
    <property type="match status" value="1"/>
</dbReference>
<reference evidence="5" key="1">
    <citation type="journal article" date="2022" name="G3 (Bethesda)">
        <title>High quality genome of the basidiomycete yeast Dioszegia hungarica PDD-24b-2 isolated from cloud water.</title>
        <authorList>
            <person name="Jarrige D."/>
            <person name="Haridas S."/>
            <person name="Bleykasten-Grosshans C."/>
            <person name="Joly M."/>
            <person name="Nadalig T."/>
            <person name="Sancelme M."/>
            <person name="Vuilleumier S."/>
            <person name="Grigoriev I.V."/>
            <person name="Amato P."/>
            <person name="Bringel F."/>
        </authorList>
    </citation>
    <scope>NUCLEOTIDE SEQUENCE</scope>
    <source>
        <strain evidence="5">PDD-24b-2</strain>
    </source>
</reference>
<dbReference type="InterPro" id="IPR052178">
    <property type="entry name" value="Sec_Metab_Biosynth_SDR"/>
</dbReference>
<comment type="similarity">
    <text evidence="1">Belongs to the short-chain dehydrogenases/reductases (SDR) family.</text>
</comment>
<accession>A0AA38LVE0</accession>
<feature type="compositionally biased region" description="Basic and acidic residues" evidence="4">
    <location>
        <begin position="603"/>
        <end position="622"/>
    </location>
</feature>
<feature type="compositionally biased region" description="Low complexity" evidence="4">
    <location>
        <begin position="580"/>
        <end position="590"/>
    </location>
</feature>
<evidence type="ECO:0000256" key="3">
    <source>
        <dbReference type="ARBA" id="ARBA00023002"/>
    </source>
</evidence>
<dbReference type="PANTHER" id="PTHR43618">
    <property type="entry name" value="7-ALPHA-HYDROXYSTEROID DEHYDROGENASE"/>
    <property type="match status" value="1"/>
</dbReference>
<evidence type="ECO:0000256" key="2">
    <source>
        <dbReference type="ARBA" id="ARBA00022857"/>
    </source>
</evidence>
<feature type="compositionally biased region" description="Acidic residues" evidence="4">
    <location>
        <begin position="363"/>
        <end position="395"/>
    </location>
</feature>
<dbReference type="Proteomes" id="UP001164286">
    <property type="component" value="Unassembled WGS sequence"/>
</dbReference>
<dbReference type="EMBL" id="JAKWFO010000005">
    <property type="protein sequence ID" value="KAI9635101.1"/>
    <property type="molecule type" value="Genomic_DNA"/>
</dbReference>
<dbReference type="GeneID" id="77731813"/>
<dbReference type="GO" id="GO:0016491">
    <property type="term" value="F:oxidoreductase activity"/>
    <property type="evidence" value="ECO:0007669"/>
    <property type="project" value="UniProtKB-KW"/>
</dbReference>
<keyword evidence="6" id="KW-1185">Reference proteome</keyword>
<dbReference type="Pfam" id="PF00106">
    <property type="entry name" value="adh_short"/>
    <property type="match status" value="1"/>
</dbReference>
<keyword evidence="2" id="KW-0521">NADP</keyword>
<comment type="caution">
    <text evidence="5">The sequence shown here is derived from an EMBL/GenBank/DDBJ whole genome shotgun (WGS) entry which is preliminary data.</text>
</comment>
<name>A0AA38LVE0_9TREE</name>
<gene>
    <name evidence="5" type="ORF">MKK02DRAFT_43781</name>
</gene>
<dbReference type="PRINTS" id="PR00081">
    <property type="entry name" value="GDHRDH"/>
</dbReference>
<dbReference type="PRINTS" id="PR00080">
    <property type="entry name" value="SDRFAMILY"/>
</dbReference>
<dbReference type="AlphaFoldDB" id="A0AA38LVE0"/>
<protein>
    <recommendedName>
        <fullName evidence="7">NAD(P)-binding protein</fullName>
    </recommendedName>
</protein>
<dbReference type="Gene3D" id="3.40.50.720">
    <property type="entry name" value="NAD(P)-binding Rossmann-like Domain"/>
    <property type="match status" value="1"/>
</dbReference>
<dbReference type="InterPro" id="IPR002347">
    <property type="entry name" value="SDR_fam"/>
</dbReference>
<dbReference type="PANTHER" id="PTHR43618:SF4">
    <property type="entry name" value="SHORT CHAIN DEHYDROGENASE_REDUCTASE FAMILY (AFU_ORTHOLOGUE AFUA_7G04540)"/>
    <property type="match status" value="1"/>
</dbReference>
<organism evidence="5 6">
    <name type="scientific">Dioszegia hungarica</name>
    <dbReference type="NCBI Taxonomy" id="4972"/>
    <lineage>
        <taxon>Eukaryota</taxon>
        <taxon>Fungi</taxon>
        <taxon>Dikarya</taxon>
        <taxon>Basidiomycota</taxon>
        <taxon>Agaricomycotina</taxon>
        <taxon>Tremellomycetes</taxon>
        <taxon>Tremellales</taxon>
        <taxon>Bulleribasidiaceae</taxon>
        <taxon>Dioszegia</taxon>
    </lineage>
</organism>
<dbReference type="InterPro" id="IPR020904">
    <property type="entry name" value="Sc_DH/Rdtase_CS"/>
</dbReference>